<dbReference type="AlphaFoldDB" id="H0FZ00"/>
<proteinExistence type="predicted"/>
<dbReference type="PATRIC" id="fig|1107881.3.peg.2468"/>
<reference evidence="1 2" key="1">
    <citation type="journal article" date="2012" name="J. Bacteriol.">
        <title>Draft Genome Sequence of Sinorhizobium meliloti CCNWSX0020, a Nitrogen-Fixing Symbiont with Copper Tolerance Capability Isolated from Lead-Zinc Mine Tailings.</title>
        <authorList>
            <person name="Li Z."/>
            <person name="Ma Z."/>
            <person name="Hao X."/>
            <person name="Wei G."/>
        </authorList>
    </citation>
    <scope>NUCLEOTIDE SEQUENCE [LARGE SCALE GENOMIC DNA]</scope>
    <source>
        <strain evidence="1 2">CCNWSX0020</strain>
    </source>
</reference>
<dbReference type="Proteomes" id="UP000004038">
    <property type="component" value="Unassembled WGS sequence"/>
</dbReference>
<accession>H0FZ00</accession>
<gene>
    <name evidence="1" type="ORF">SM0020_12170</name>
</gene>
<dbReference type="RefSeq" id="WP_004435072.1">
    <property type="nucleotide sequence ID" value="NZ_AGVV01000019.1"/>
</dbReference>
<sequence>MLTKPSLADLLIELIDARIAEKSAQKSRPSATIAKEIVDLLVDRIESPEFYRNLDEAAE</sequence>
<name>H0FZ00_RHIML</name>
<dbReference type="EMBL" id="AGVV01000019">
    <property type="protein sequence ID" value="EHK77680.1"/>
    <property type="molecule type" value="Genomic_DNA"/>
</dbReference>
<evidence type="ECO:0000313" key="2">
    <source>
        <dbReference type="Proteomes" id="UP000004038"/>
    </source>
</evidence>
<evidence type="ECO:0000313" key="1">
    <source>
        <dbReference type="EMBL" id="EHK77680.1"/>
    </source>
</evidence>
<organism evidence="1 2">
    <name type="scientific">Sinorhizobium meliloti CCNWSX0020</name>
    <dbReference type="NCBI Taxonomy" id="1107881"/>
    <lineage>
        <taxon>Bacteria</taxon>
        <taxon>Pseudomonadati</taxon>
        <taxon>Pseudomonadota</taxon>
        <taxon>Alphaproteobacteria</taxon>
        <taxon>Hyphomicrobiales</taxon>
        <taxon>Rhizobiaceae</taxon>
        <taxon>Sinorhizobium/Ensifer group</taxon>
        <taxon>Sinorhizobium</taxon>
    </lineage>
</organism>
<protein>
    <submittedName>
        <fullName evidence="1">Uncharacterized protein</fullName>
    </submittedName>
</protein>